<feature type="compositionally biased region" description="Basic and acidic residues" evidence="1">
    <location>
        <begin position="915"/>
        <end position="926"/>
    </location>
</feature>
<name>A0A9N8L151_CHRIL</name>
<keyword evidence="4" id="KW-1185">Reference proteome</keyword>
<dbReference type="Proteomes" id="UP001154114">
    <property type="component" value="Chromosome 8"/>
</dbReference>
<feature type="compositionally biased region" description="Basic and acidic residues" evidence="1">
    <location>
        <begin position="1517"/>
        <end position="1533"/>
    </location>
</feature>
<feature type="compositionally biased region" description="Basic and acidic residues" evidence="1">
    <location>
        <begin position="1487"/>
        <end position="1500"/>
    </location>
</feature>
<feature type="region of interest" description="Disordered" evidence="1">
    <location>
        <begin position="910"/>
        <end position="954"/>
    </location>
</feature>
<evidence type="ECO:0000256" key="1">
    <source>
        <dbReference type="SAM" id="MobiDB-lite"/>
    </source>
</evidence>
<organism evidence="3 4">
    <name type="scientific">Chrysodeixis includens</name>
    <name type="common">Soybean looper</name>
    <name type="synonym">Pseudoplusia includens</name>
    <dbReference type="NCBI Taxonomy" id="689277"/>
    <lineage>
        <taxon>Eukaryota</taxon>
        <taxon>Metazoa</taxon>
        <taxon>Ecdysozoa</taxon>
        <taxon>Arthropoda</taxon>
        <taxon>Hexapoda</taxon>
        <taxon>Insecta</taxon>
        <taxon>Pterygota</taxon>
        <taxon>Neoptera</taxon>
        <taxon>Endopterygota</taxon>
        <taxon>Lepidoptera</taxon>
        <taxon>Glossata</taxon>
        <taxon>Ditrysia</taxon>
        <taxon>Noctuoidea</taxon>
        <taxon>Noctuidae</taxon>
        <taxon>Plusiinae</taxon>
        <taxon>Chrysodeixis</taxon>
    </lineage>
</organism>
<feature type="region of interest" description="Disordered" evidence="1">
    <location>
        <begin position="653"/>
        <end position="684"/>
    </location>
</feature>
<feature type="compositionally biased region" description="Basic and acidic residues" evidence="1">
    <location>
        <begin position="497"/>
        <end position="528"/>
    </location>
</feature>
<accession>A0A9N8L151</accession>
<feature type="region of interest" description="Disordered" evidence="1">
    <location>
        <begin position="1425"/>
        <end position="1562"/>
    </location>
</feature>
<evidence type="ECO:0000313" key="4">
    <source>
        <dbReference type="Proteomes" id="UP001154114"/>
    </source>
</evidence>
<sequence length="1625" mass="186641">MHMTRVSRLLLVLLCCELCAAIKVPVTWNDSANSEVKNEQNVESPVEIFNSQNVQIIPQNKQPIPVEYFEYTAQKPKFAVDIAAFHGVKNPKQHYKSYPIQPYTGKKKPAFGVHHMLDEDRPFYQPFQTYVQQNDGLNRYVYPTSSGYEVFHPYKAEEPALQTIYRDPVLSKIRNDIHDSKNRLQAYEQEAGKPHITSDEYLESPEKTDGKLFTQKNVPAPYEIHRPERQPAYYRAPIRDLHRDHVLNQRFKHPWNQQDIKIRPHHYRPLHKHIGNLRNKHAMKYDDERNEYPQVPVSENIETPSEGYDIYEKGKQKYTQLRNNLDESVNNIVQQNRPANYKTLELQNNSNPTEDEDDEDFVPVKNYAQVRKTETFKHLPKKAAFDDAETYEEILNAPRLREAVKSTKAQTVYSEEGYEDAAYDHAGEQKHASDQEGHGGFLKEHENSGGLYKIPSVSGKYQDGAGSEYRDDVEHGKEWESNNKDDEEETETDDFSEIEHEQLVDADIYKGDDAEVGNRNKREKEAHVKTKNNSTGNNRDSEINPSAQDNESNDPDTQHEVDKREVNFNVPEIDLNATFIIKPSTSKRNEQKNASLRKKDSLKDKYPYYFKNLKGVHKDSPLKYAENLKLIPRKSKGGTEFYDSRSKLQCSEVEDVDPLPEKLKNGENPTKDNEDEESKAKSFDTVKQVPRLEGLGDKIDCFKAKYFGENPLDSPFFKEDIISNPEPIFAPKLSTFQLTNSKGEKAQESKINKVITGTDILRDDAKNNIFELLDKLRVDQNNLKDNLNKSSLKLHTAFNITPVNNIRQQPNNTGHTDVYTDVLKNIQTSQANSDAPKILKNPKEVKSNITYNSFQNKEDVTKTPLSIRKKRATPFVYEPYKIIRDGQVQDSKKTTTTSNISPLIKQLQSSGVADRVSRSNKDDKLPKKSVSSRTYVDIGRKDRAKPQIQNISDPTFVDVSIDQRRGEPRYELRPSNHKSEYTPVENKRAMSVVAYNSQRTTEKSIIATTPIPTRGRQRFRSTTTTARPVYDVTQFIPKPVQVQNVAASNSVKKTVTSAPASVQEKEIPHDDNSEEIEDSEEYDDDDEEEEEEEAEVTTTTTTTTTPKPSFRRRTKITTTTEKIPEHNTESEAQLLKLVTRFRDYKPSEVTETKEEVKNTPAVKKNVEESDIAVPKYREKKKKSHTSTIVTDSNKYGNEDEDEDMEKAVDELIGVKHDMKEYMPMYEKDEENRENKHHESQPEENNDSGEEEDDSSEFDDDSGEVDDEDDEDSDEDEDEEDDDEAIDDKKADQKAEPVIQVTTPEPTKRTLIRTTDAPPTTKATYVHTTIPTMSTRITKPEGRPVIRRKKIEIHKELPINTSSPHITQFKQDIKQVEIIKEMPTAFRRKPQKNAEALNLYKDDNLAKEINKLGDVEIFRENLNLNEGPKHGGNYRKATKEDLRTLKPRENTTKRAKDAETSQSETNRNIELEEFAPKRLHGGNLKSLADIKRSRNTERSSKLIELSDPPVRMHGGNLKYDKDRPRGRKSEKLIELDDNEDDHSSHDDKEYKPHNTRNERMHGGNYRSAKIVAAKEDDDIQVKSSKKESPRNAALLLAQFAQAAPILTSTPAYILDPSKRMYYYVDA</sequence>
<evidence type="ECO:0000256" key="2">
    <source>
        <dbReference type="SAM" id="SignalP"/>
    </source>
</evidence>
<feature type="compositionally biased region" description="Basic and acidic residues" evidence="1">
    <location>
        <begin position="1205"/>
        <end position="1240"/>
    </location>
</feature>
<gene>
    <name evidence="3" type="ORF">CINC_LOCUS12815</name>
</gene>
<feature type="chain" id="PRO_5040171473" evidence="2">
    <location>
        <begin position="22"/>
        <end position="1625"/>
    </location>
</feature>
<keyword evidence="2" id="KW-0732">Signal</keyword>
<feature type="signal peptide" evidence="2">
    <location>
        <begin position="1"/>
        <end position="21"/>
    </location>
</feature>
<feature type="compositionally biased region" description="Polar residues" evidence="1">
    <location>
        <begin position="1185"/>
        <end position="1195"/>
    </location>
</feature>
<feature type="compositionally biased region" description="Basic and acidic residues" evidence="1">
    <location>
        <begin position="427"/>
        <end position="447"/>
    </location>
</feature>
<proteinExistence type="predicted"/>
<feature type="compositionally biased region" description="Basic and acidic residues" evidence="1">
    <location>
        <begin position="556"/>
        <end position="566"/>
    </location>
</feature>
<feature type="compositionally biased region" description="Basic and acidic residues" evidence="1">
    <location>
        <begin position="1436"/>
        <end position="1458"/>
    </location>
</feature>
<feature type="compositionally biased region" description="Basic and acidic residues" evidence="1">
    <location>
        <begin position="659"/>
        <end position="684"/>
    </location>
</feature>
<feature type="compositionally biased region" description="Acidic residues" evidence="1">
    <location>
        <begin position="1072"/>
        <end position="1095"/>
    </location>
</feature>
<feature type="region of interest" description="Disordered" evidence="1">
    <location>
        <begin position="1051"/>
        <end position="1130"/>
    </location>
</feature>
<feature type="compositionally biased region" description="Low complexity" evidence="1">
    <location>
        <begin position="1096"/>
        <end position="1105"/>
    </location>
</feature>
<feature type="compositionally biased region" description="Acidic residues" evidence="1">
    <location>
        <begin position="485"/>
        <end position="496"/>
    </location>
</feature>
<dbReference type="EMBL" id="LR824011">
    <property type="protein sequence ID" value="CAD0198542.1"/>
    <property type="molecule type" value="Genomic_DNA"/>
</dbReference>
<feature type="compositionally biased region" description="Polar residues" evidence="1">
    <location>
        <begin position="1051"/>
        <end position="1060"/>
    </location>
</feature>
<feature type="compositionally biased region" description="Basic and acidic residues" evidence="1">
    <location>
        <begin position="1540"/>
        <end position="1560"/>
    </location>
</feature>
<evidence type="ECO:0000313" key="3">
    <source>
        <dbReference type="EMBL" id="CAD0198542.1"/>
    </source>
</evidence>
<reference evidence="3" key="1">
    <citation type="submission" date="2021-12" db="EMBL/GenBank/DDBJ databases">
        <authorList>
            <person name="King R."/>
        </authorList>
    </citation>
    <scope>NUCLEOTIDE SEQUENCE</scope>
</reference>
<feature type="compositionally biased region" description="Acidic residues" evidence="1">
    <location>
        <begin position="1241"/>
        <end position="1285"/>
    </location>
</feature>
<feature type="compositionally biased region" description="Basic and acidic residues" evidence="1">
    <location>
        <begin position="1466"/>
        <end position="1475"/>
    </location>
</feature>
<feature type="region of interest" description="Disordered" evidence="1">
    <location>
        <begin position="1175"/>
        <end position="1320"/>
    </location>
</feature>
<dbReference type="OrthoDB" id="6915407at2759"/>
<feature type="compositionally biased region" description="Polar residues" evidence="1">
    <location>
        <begin position="531"/>
        <end position="550"/>
    </location>
</feature>
<protein>
    <submittedName>
        <fullName evidence="3">Uncharacterized protein</fullName>
    </submittedName>
</protein>
<feature type="region of interest" description="Disordered" evidence="1">
    <location>
        <begin position="427"/>
        <end position="569"/>
    </location>
</feature>
<feature type="compositionally biased region" description="Basic and acidic residues" evidence="1">
    <location>
        <begin position="468"/>
        <end position="484"/>
    </location>
</feature>